<dbReference type="AlphaFoldDB" id="A0A4R6EN60"/>
<feature type="domain" description="Zinc finger Ogr/Delta-type" evidence="1">
    <location>
        <begin position="8"/>
        <end position="53"/>
    </location>
</feature>
<comment type="caution">
    <text evidence="2">The sequence shown here is derived from an EMBL/GenBank/DDBJ whole genome shotgun (WGS) entry which is preliminary data.</text>
</comment>
<dbReference type="Proteomes" id="UP000295530">
    <property type="component" value="Unassembled WGS sequence"/>
</dbReference>
<reference evidence="2 3" key="1">
    <citation type="submission" date="2019-03" db="EMBL/GenBank/DDBJ databases">
        <title>Genomic analyses of the natural microbiome of Caenorhabditis elegans.</title>
        <authorList>
            <person name="Samuel B."/>
        </authorList>
    </citation>
    <scope>NUCLEOTIDE SEQUENCE [LARGE SCALE GENOMIC DNA]</scope>
    <source>
        <strain evidence="2 3">BIGb0156</strain>
    </source>
</reference>
<protein>
    <submittedName>
        <fullName evidence="2">Ogr/Delta-like zinc finger protein</fullName>
    </submittedName>
</protein>
<dbReference type="RefSeq" id="WP_133460448.1">
    <property type="nucleotide sequence ID" value="NZ_SNVX01000002.1"/>
</dbReference>
<evidence type="ECO:0000259" key="1">
    <source>
        <dbReference type="Pfam" id="PF04606"/>
    </source>
</evidence>
<dbReference type="OrthoDB" id="6895359at2"/>
<dbReference type="Pfam" id="PF04606">
    <property type="entry name" value="Ogr_Delta"/>
    <property type="match status" value="1"/>
</dbReference>
<dbReference type="InterPro" id="IPR007684">
    <property type="entry name" value="Znf_Ogr/Delta"/>
</dbReference>
<sequence length="90" mass="9974">MRMMKMYCPTCKAAATIGKTNRKHPQIYDVYCYCSNSECGHSFVMNVTFSHSISPSALSGQGRVKELIDALPEEERDKALELLLAAKGSL</sequence>
<evidence type="ECO:0000313" key="3">
    <source>
        <dbReference type="Proteomes" id="UP000295530"/>
    </source>
</evidence>
<evidence type="ECO:0000313" key="2">
    <source>
        <dbReference type="EMBL" id="TDN60654.1"/>
    </source>
</evidence>
<proteinExistence type="predicted"/>
<gene>
    <name evidence="2" type="ORF">EC847_102229</name>
</gene>
<organism evidence="2 3">
    <name type="scientific">Scandinavium goeteborgense</name>
    <dbReference type="NCBI Taxonomy" id="1851514"/>
    <lineage>
        <taxon>Bacteria</taxon>
        <taxon>Pseudomonadati</taxon>
        <taxon>Pseudomonadota</taxon>
        <taxon>Gammaproteobacteria</taxon>
        <taxon>Enterobacterales</taxon>
        <taxon>Enterobacteriaceae</taxon>
        <taxon>Scandinavium</taxon>
    </lineage>
</organism>
<name>A0A4R6EN60_SCAGO</name>
<accession>A0A4R6EN60</accession>
<keyword evidence="3" id="KW-1185">Reference proteome</keyword>
<dbReference type="EMBL" id="SNVX01000002">
    <property type="protein sequence ID" value="TDN60654.1"/>
    <property type="molecule type" value="Genomic_DNA"/>
</dbReference>